<accession>A0A1J6JEK6</accession>
<dbReference type="STRING" id="49451.A0A1J6JEK6"/>
<dbReference type="PANTHER" id="PTHR11926:SF1553">
    <property type="entry name" value="GLYCOSYLTRANSFERASE"/>
    <property type="match status" value="1"/>
</dbReference>
<organism evidence="2 3">
    <name type="scientific">Nicotiana attenuata</name>
    <name type="common">Coyote tobacco</name>
    <dbReference type="NCBI Taxonomy" id="49451"/>
    <lineage>
        <taxon>Eukaryota</taxon>
        <taxon>Viridiplantae</taxon>
        <taxon>Streptophyta</taxon>
        <taxon>Embryophyta</taxon>
        <taxon>Tracheophyta</taxon>
        <taxon>Spermatophyta</taxon>
        <taxon>Magnoliopsida</taxon>
        <taxon>eudicotyledons</taxon>
        <taxon>Gunneridae</taxon>
        <taxon>Pentapetalae</taxon>
        <taxon>asterids</taxon>
        <taxon>lamiids</taxon>
        <taxon>Solanales</taxon>
        <taxon>Solanaceae</taxon>
        <taxon>Nicotianoideae</taxon>
        <taxon>Nicotianeae</taxon>
        <taxon>Nicotiana</taxon>
    </lineage>
</organism>
<comment type="caution">
    <text evidence="2">The sequence shown here is derived from an EMBL/GenBank/DDBJ whole genome shotgun (WGS) entry which is preliminary data.</text>
</comment>
<reference evidence="2" key="1">
    <citation type="submission" date="2016-11" db="EMBL/GenBank/DDBJ databases">
        <title>The genome of Nicotiana attenuata.</title>
        <authorList>
            <person name="Xu S."/>
            <person name="Brockmoeller T."/>
            <person name="Gaquerel E."/>
            <person name="Navarro A."/>
            <person name="Kuhl H."/>
            <person name="Gase K."/>
            <person name="Ling Z."/>
            <person name="Zhou W."/>
            <person name="Kreitzer C."/>
            <person name="Stanke M."/>
            <person name="Tang H."/>
            <person name="Lyons E."/>
            <person name="Pandey P."/>
            <person name="Pandey S.P."/>
            <person name="Timmermann B."/>
            <person name="Baldwin I.T."/>
        </authorList>
    </citation>
    <scope>NUCLEOTIDE SEQUENCE [LARGE SCALE GENOMIC DNA]</scope>
    <source>
        <strain evidence="2">UT</strain>
    </source>
</reference>
<dbReference type="SMR" id="A0A1J6JEK6"/>
<evidence type="ECO:0000313" key="3">
    <source>
        <dbReference type="Proteomes" id="UP000187609"/>
    </source>
</evidence>
<dbReference type="OMA" id="MEDNMRV"/>
<dbReference type="Gene3D" id="3.40.50.2000">
    <property type="entry name" value="Glycogen Phosphorylase B"/>
    <property type="match status" value="1"/>
</dbReference>
<comment type="similarity">
    <text evidence="1">Belongs to the UDP-glycosyltransferase family.</text>
</comment>
<evidence type="ECO:0000256" key="1">
    <source>
        <dbReference type="ARBA" id="ARBA00009995"/>
    </source>
</evidence>
<proteinExistence type="inferred from homology"/>
<dbReference type="EMBL" id="MJEQ01037184">
    <property type="protein sequence ID" value="OIT05473.1"/>
    <property type="molecule type" value="Genomic_DNA"/>
</dbReference>
<dbReference type="GO" id="GO:0080044">
    <property type="term" value="F:quercetin 7-O-glucosyltransferase activity"/>
    <property type="evidence" value="ECO:0007669"/>
    <property type="project" value="TreeGrafter"/>
</dbReference>
<gene>
    <name evidence="2" type="primary">UGT74F2_3</name>
    <name evidence="2" type="ORF">A4A49_33340</name>
</gene>
<dbReference type="PANTHER" id="PTHR11926">
    <property type="entry name" value="GLUCOSYL/GLUCURONOSYL TRANSFERASES"/>
    <property type="match status" value="1"/>
</dbReference>
<protein>
    <submittedName>
        <fullName evidence="2">Udp-glycosyltransferase 74f2</fullName>
    </submittedName>
</protein>
<keyword evidence="3" id="KW-1185">Reference proteome</keyword>
<dbReference type="AlphaFoldDB" id="A0A1J6JEK6"/>
<sequence length="119" mass="13322">MEDNMRVSYKAHSLVLPSPLVGHINPMLQFSKRLETKGIKFTLVTTPYILKTMKKSYGSIVIDTISDGYDDGGVAKAESNEVYLEKFKQVGSETLAKLIEKLERLGYKVGCLVYDAFLP</sequence>
<evidence type="ECO:0000313" key="2">
    <source>
        <dbReference type="EMBL" id="OIT05473.1"/>
    </source>
</evidence>
<dbReference type="SUPFAM" id="SSF53756">
    <property type="entry name" value="UDP-Glycosyltransferase/glycogen phosphorylase"/>
    <property type="match status" value="1"/>
</dbReference>
<dbReference type="GO" id="GO:0080043">
    <property type="term" value="F:quercetin 3-O-glucosyltransferase activity"/>
    <property type="evidence" value="ECO:0007669"/>
    <property type="project" value="TreeGrafter"/>
</dbReference>
<dbReference type="Proteomes" id="UP000187609">
    <property type="component" value="Unassembled WGS sequence"/>
</dbReference>
<name>A0A1J6JEK6_NICAT</name>
<dbReference type="Gramene" id="OIT05473">
    <property type="protein sequence ID" value="OIT05473"/>
    <property type="gene ID" value="A4A49_33340"/>
</dbReference>